<name>A0A7X6DU99_9BACT</name>
<dbReference type="RefSeq" id="WP_168063495.1">
    <property type="nucleotide sequence ID" value="NZ_VTOW01000008.1"/>
</dbReference>
<dbReference type="GO" id="GO:0009279">
    <property type="term" value="C:cell outer membrane"/>
    <property type="evidence" value="ECO:0007669"/>
    <property type="project" value="UniProtKB-SubCell"/>
</dbReference>
<dbReference type="Gene3D" id="2.40.170.20">
    <property type="entry name" value="TonB-dependent receptor, beta-barrel domain"/>
    <property type="match status" value="1"/>
</dbReference>
<evidence type="ECO:0000256" key="3">
    <source>
        <dbReference type="ARBA" id="ARBA00023237"/>
    </source>
</evidence>
<organism evidence="4 5">
    <name type="scientific">Candidatus Manganitrophus noduliformans</name>
    <dbReference type="NCBI Taxonomy" id="2606439"/>
    <lineage>
        <taxon>Bacteria</taxon>
        <taxon>Pseudomonadati</taxon>
        <taxon>Nitrospirota</taxon>
        <taxon>Nitrospiria</taxon>
        <taxon>Candidatus Troglogloeales</taxon>
        <taxon>Candidatus Manganitrophaceae</taxon>
        <taxon>Candidatus Manganitrophus</taxon>
    </lineage>
</organism>
<dbReference type="EMBL" id="VTOW01000008">
    <property type="protein sequence ID" value="NKE73535.1"/>
    <property type="molecule type" value="Genomic_DNA"/>
</dbReference>
<keyword evidence="3" id="KW-0998">Cell outer membrane</keyword>
<sequence>MTLRAVHESKSFVDVQNEATSLGWTTLDVKVNQEVGKHTTLFAGIDNVTDLHRTRTGPISATSGR</sequence>
<keyword evidence="2" id="KW-0472">Membrane</keyword>
<comment type="subcellular location">
    <subcellularLocation>
        <location evidence="1">Cell outer membrane</location>
    </subcellularLocation>
</comment>
<evidence type="ECO:0000256" key="2">
    <source>
        <dbReference type="ARBA" id="ARBA00023136"/>
    </source>
</evidence>
<dbReference type="Proteomes" id="UP000534783">
    <property type="component" value="Unassembled WGS sequence"/>
</dbReference>
<evidence type="ECO:0000313" key="5">
    <source>
        <dbReference type="Proteomes" id="UP000534783"/>
    </source>
</evidence>
<evidence type="ECO:0000313" key="4">
    <source>
        <dbReference type="EMBL" id="NKE73535.1"/>
    </source>
</evidence>
<dbReference type="InterPro" id="IPR036942">
    <property type="entry name" value="Beta-barrel_TonB_sf"/>
</dbReference>
<evidence type="ECO:0000256" key="1">
    <source>
        <dbReference type="ARBA" id="ARBA00004442"/>
    </source>
</evidence>
<keyword evidence="5" id="KW-1185">Reference proteome</keyword>
<comment type="caution">
    <text evidence="4">The sequence shown here is derived from an EMBL/GenBank/DDBJ whole genome shotgun (WGS) entry which is preliminary data.</text>
</comment>
<proteinExistence type="predicted"/>
<reference evidence="4 5" key="1">
    <citation type="journal article" date="2020" name="Nature">
        <title>Bacterial chemolithoautotrophy via manganese oxidation.</title>
        <authorList>
            <person name="Yu H."/>
            <person name="Leadbetter J.R."/>
        </authorList>
    </citation>
    <scope>NUCLEOTIDE SEQUENCE [LARGE SCALE GENOMIC DNA]</scope>
    <source>
        <strain evidence="4 5">Mn-1</strain>
    </source>
</reference>
<dbReference type="AlphaFoldDB" id="A0A7X6DU99"/>
<accession>A0A7X6DU99</accession>
<protein>
    <submittedName>
        <fullName evidence="4">Uncharacterized protein</fullName>
    </submittedName>
</protein>
<gene>
    <name evidence="4" type="ORF">MNODULE_22500</name>
</gene>